<dbReference type="SUPFAM" id="SSF88713">
    <property type="entry name" value="Glycoside hydrolase/deacetylase"/>
    <property type="match status" value="1"/>
</dbReference>
<reference evidence="4 5" key="1">
    <citation type="journal article" date="2016" name="Nat. Commun.">
        <title>Thousands of microbial genomes shed light on interconnected biogeochemical processes in an aquifer system.</title>
        <authorList>
            <person name="Anantharaman K."/>
            <person name="Brown C.T."/>
            <person name="Hug L.A."/>
            <person name="Sharon I."/>
            <person name="Castelle C.J."/>
            <person name="Probst A.J."/>
            <person name="Thomas B.C."/>
            <person name="Singh A."/>
            <person name="Wilkins M.J."/>
            <person name="Karaoz U."/>
            <person name="Brodie E.L."/>
            <person name="Williams K.H."/>
            <person name="Hubbard S.S."/>
            <person name="Banfield J.F."/>
        </authorList>
    </citation>
    <scope>NUCLEOTIDE SEQUENCE [LARGE SCALE GENOMIC DNA]</scope>
</reference>
<evidence type="ECO:0000313" key="4">
    <source>
        <dbReference type="EMBL" id="OGY18137.1"/>
    </source>
</evidence>
<comment type="caution">
    <text evidence="4">The sequence shown here is derived from an EMBL/GenBank/DDBJ whole genome shotgun (WGS) entry which is preliminary data.</text>
</comment>
<dbReference type="PANTHER" id="PTHR36306:SF1">
    <property type="entry name" value="ALPHA-AMYLASE-RELATED"/>
    <property type="match status" value="1"/>
</dbReference>
<dbReference type="EMBL" id="MHCJ01000003">
    <property type="protein sequence ID" value="OGY18137.1"/>
    <property type="molecule type" value="Genomic_DNA"/>
</dbReference>
<dbReference type="InterPro" id="IPR004300">
    <property type="entry name" value="Glyco_hydro_57_N"/>
</dbReference>
<sequence>MLWANFMHIYQPPDQKRFIIDAVVREAYRPIISILMDNPQARITMSIVGLLLKKLDTEGYRDVIDGLKTLVSRGQIELTAGTMYHPFLPKLPDSEIVRQINLNNESQHFYFGSAYQPQGFYSPEAGYSYRVMEIAHSFGYRWTIVDEIAYSGFLSRRGYDFQHTPGFYSGGLDLERIVGTVSGAGKGKTEKRRFVDYSKLYSIRGLHGFLVNFRERVISDALASGQITTPEQFLEVLKPEMTKKRYLLTGTDGEAYGHHQKGLDHVLGQLYWRKALETVTISELPQHFPVAEEVEPIPSTWGTSEEEVAARNYYARWHHIDNELHDKQWALTDLAIHAVTSGTAKRKTVSAEARKMLDEALYSCHYWWASARPWWSIELIERGARSLADVVAVAEGYTGGIREVEKKKEDKGRAGKALRLYQDIVFTAFDWLRTEKVWDLSHLHK</sequence>
<proteinExistence type="inferred from homology"/>
<gene>
    <name evidence="4" type="ORF">A2786_01295</name>
</gene>
<evidence type="ECO:0000256" key="2">
    <source>
        <dbReference type="ARBA" id="ARBA00023277"/>
    </source>
</evidence>
<dbReference type="InterPro" id="IPR052046">
    <property type="entry name" value="GH57_Enzymes"/>
</dbReference>
<feature type="domain" description="Glycoside hydrolase family 57 N-terminal" evidence="3">
    <location>
        <begin position="23"/>
        <end position="284"/>
    </location>
</feature>
<evidence type="ECO:0000313" key="5">
    <source>
        <dbReference type="Proteomes" id="UP000179233"/>
    </source>
</evidence>
<evidence type="ECO:0000256" key="1">
    <source>
        <dbReference type="ARBA" id="ARBA00006821"/>
    </source>
</evidence>
<dbReference type="PANTHER" id="PTHR36306">
    <property type="entry name" value="ALPHA-AMYLASE-RELATED-RELATED"/>
    <property type="match status" value="1"/>
</dbReference>
<evidence type="ECO:0000259" key="3">
    <source>
        <dbReference type="Pfam" id="PF03065"/>
    </source>
</evidence>
<dbReference type="Pfam" id="PF03065">
    <property type="entry name" value="Glyco_hydro_57"/>
    <property type="match status" value="1"/>
</dbReference>
<comment type="similarity">
    <text evidence="1">Belongs to the glycosyl hydrolase 57 family.</text>
</comment>
<dbReference type="GO" id="GO:0005975">
    <property type="term" value="P:carbohydrate metabolic process"/>
    <property type="evidence" value="ECO:0007669"/>
    <property type="project" value="InterPro"/>
</dbReference>
<dbReference type="InterPro" id="IPR011330">
    <property type="entry name" value="Glyco_hydro/deAcase_b/a-brl"/>
</dbReference>
<dbReference type="Gene3D" id="3.20.110.20">
    <property type="match status" value="1"/>
</dbReference>
<protein>
    <recommendedName>
        <fullName evidence="3">Glycoside hydrolase family 57 N-terminal domain-containing protein</fullName>
    </recommendedName>
</protein>
<keyword evidence="2" id="KW-0119">Carbohydrate metabolism</keyword>
<organism evidence="4 5">
    <name type="scientific">Candidatus Chisholmbacteria bacterium RIFCSPHIGHO2_01_FULL_52_32</name>
    <dbReference type="NCBI Taxonomy" id="1797591"/>
    <lineage>
        <taxon>Bacteria</taxon>
        <taxon>Candidatus Chisholmiibacteriota</taxon>
    </lineage>
</organism>
<name>A0A1G1VSF4_9BACT</name>
<dbReference type="AlphaFoldDB" id="A0A1G1VSF4"/>
<accession>A0A1G1VSF4</accession>
<dbReference type="GO" id="GO:0003824">
    <property type="term" value="F:catalytic activity"/>
    <property type="evidence" value="ECO:0007669"/>
    <property type="project" value="InterPro"/>
</dbReference>
<dbReference type="Proteomes" id="UP000179233">
    <property type="component" value="Unassembled WGS sequence"/>
</dbReference>